<dbReference type="AlphaFoldDB" id="A0AAN9TEB6"/>
<gene>
    <name evidence="2" type="ORF">V9T40_003903</name>
</gene>
<evidence type="ECO:0000256" key="1">
    <source>
        <dbReference type="SAM" id="MobiDB-lite"/>
    </source>
</evidence>
<sequence length="171" mass="18544">MLERGKTVSARTADGAGYIHGEGEEDPPIPSSAENNKSADAASLLNVLKSGTATKLLRRVFVSIAVCGSSVELPTITHSVSVLGFSYFIRFVGLKMLHARLQSLRASPPPHRERTPTQWYTNYGRHPPLSSAPFRSVAPLKSPHFSSLFNFPISPAAASATFSLSTLRIYF</sequence>
<dbReference type="EMBL" id="JBBCAQ010000027">
    <property type="protein sequence ID" value="KAK7586027.1"/>
    <property type="molecule type" value="Genomic_DNA"/>
</dbReference>
<reference evidence="2 3" key="1">
    <citation type="submission" date="2024-03" db="EMBL/GenBank/DDBJ databases">
        <title>Adaptation during the transition from Ophiocordyceps entomopathogen to insect associate is accompanied by gene loss and intensified selection.</title>
        <authorList>
            <person name="Ward C.M."/>
            <person name="Onetto C.A."/>
            <person name="Borneman A.R."/>
        </authorList>
    </citation>
    <scope>NUCLEOTIDE SEQUENCE [LARGE SCALE GENOMIC DNA]</scope>
    <source>
        <strain evidence="2">AWRI1</strain>
        <tissue evidence="2">Single Adult Female</tissue>
    </source>
</reference>
<protein>
    <submittedName>
        <fullName evidence="2">Uncharacterized protein</fullName>
    </submittedName>
</protein>
<name>A0AAN9TEB6_9HEMI</name>
<feature type="region of interest" description="Disordered" evidence="1">
    <location>
        <begin position="1"/>
        <end position="36"/>
    </location>
</feature>
<dbReference type="Proteomes" id="UP001367676">
    <property type="component" value="Unassembled WGS sequence"/>
</dbReference>
<evidence type="ECO:0000313" key="3">
    <source>
        <dbReference type="Proteomes" id="UP001367676"/>
    </source>
</evidence>
<proteinExistence type="predicted"/>
<keyword evidence="3" id="KW-1185">Reference proteome</keyword>
<comment type="caution">
    <text evidence="2">The sequence shown here is derived from an EMBL/GenBank/DDBJ whole genome shotgun (WGS) entry which is preliminary data.</text>
</comment>
<accession>A0AAN9TEB6</accession>
<organism evidence="2 3">
    <name type="scientific">Parthenolecanium corni</name>
    <dbReference type="NCBI Taxonomy" id="536013"/>
    <lineage>
        <taxon>Eukaryota</taxon>
        <taxon>Metazoa</taxon>
        <taxon>Ecdysozoa</taxon>
        <taxon>Arthropoda</taxon>
        <taxon>Hexapoda</taxon>
        <taxon>Insecta</taxon>
        <taxon>Pterygota</taxon>
        <taxon>Neoptera</taxon>
        <taxon>Paraneoptera</taxon>
        <taxon>Hemiptera</taxon>
        <taxon>Sternorrhyncha</taxon>
        <taxon>Coccoidea</taxon>
        <taxon>Coccidae</taxon>
        <taxon>Parthenolecanium</taxon>
    </lineage>
</organism>
<evidence type="ECO:0000313" key="2">
    <source>
        <dbReference type="EMBL" id="KAK7586027.1"/>
    </source>
</evidence>